<feature type="region of interest" description="Disordered" evidence="1">
    <location>
        <begin position="86"/>
        <end position="108"/>
    </location>
</feature>
<dbReference type="Pfam" id="PF13391">
    <property type="entry name" value="HNH_2"/>
    <property type="match status" value="1"/>
</dbReference>
<name>A0A4Q9Q3B1_9APHY</name>
<dbReference type="Proteomes" id="UP000292082">
    <property type="component" value="Unassembled WGS sequence"/>
</dbReference>
<evidence type="ECO:0000256" key="1">
    <source>
        <dbReference type="SAM" id="MobiDB-lite"/>
    </source>
</evidence>
<evidence type="ECO:0000313" key="3">
    <source>
        <dbReference type="EMBL" id="TBU61639.1"/>
    </source>
</evidence>
<feature type="domain" description="HNH nuclease" evidence="2">
    <location>
        <begin position="133"/>
        <end position="234"/>
    </location>
</feature>
<proteinExistence type="predicted"/>
<reference evidence="3 4" key="1">
    <citation type="submission" date="2019-01" db="EMBL/GenBank/DDBJ databases">
        <title>Draft genome sequences of three monokaryotic isolates of the white-rot basidiomycete fungus Dichomitus squalens.</title>
        <authorList>
            <consortium name="DOE Joint Genome Institute"/>
            <person name="Lopez S.C."/>
            <person name="Andreopoulos B."/>
            <person name="Pangilinan J."/>
            <person name="Lipzen A."/>
            <person name="Riley R."/>
            <person name="Ahrendt S."/>
            <person name="Ng V."/>
            <person name="Barry K."/>
            <person name="Daum C."/>
            <person name="Grigoriev I.V."/>
            <person name="Hilden K.S."/>
            <person name="Makela M.R."/>
            <person name="de Vries R.P."/>
        </authorList>
    </citation>
    <scope>NUCLEOTIDE SEQUENCE [LARGE SCALE GENOMIC DNA]</scope>
    <source>
        <strain evidence="3 4">CBS 464.89</strain>
    </source>
</reference>
<dbReference type="EMBL" id="ML145097">
    <property type="protein sequence ID" value="TBU61639.1"/>
    <property type="molecule type" value="Genomic_DNA"/>
</dbReference>
<keyword evidence="4" id="KW-1185">Reference proteome</keyword>
<accession>A0A4Q9Q3B1</accession>
<evidence type="ECO:0000259" key="2">
    <source>
        <dbReference type="Pfam" id="PF13391"/>
    </source>
</evidence>
<dbReference type="InterPro" id="IPR003615">
    <property type="entry name" value="HNH_nuc"/>
</dbReference>
<organism evidence="3 4">
    <name type="scientific">Dichomitus squalens</name>
    <dbReference type="NCBI Taxonomy" id="114155"/>
    <lineage>
        <taxon>Eukaryota</taxon>
        <taxon>Fungi</taxon>
        <taxon>Dikarya</taxon>
        <taxon>Basidiomycota</taxon>
        <taxon>Agaricomycotina</taxon>
        <taxon>Agaricomycetes</taxon>
        <taxon>Polyporales</taxon>
        <taxon>Polyporaceae</taxon>
        <taxon>Dichomitus</taxon>
    </lineage>
</organism>
<protein>
    <recommendedName>
        <fullName evidence="2">HNH nuclease domain-containing protein</fullName>
    </recommendedName>
</protein>
<dbReference type="AlphaFoldDB" id="A0A4Q9Q3B1"/>
<gene>
    <name evidence="3" type="ORF">BD310DRAFT_175398</name>
</gene>
<sequence length="333" mass="35988">MPSEISDTLTNRAALAVRQHASKRDQDLLLAVLQCAPNEEGRVNVASKIIHCGDAYKEARRLDSCHFAQLADFFWRNIIVPVRVSGGRTPQPRSRMSHSGIASADASHSPGMEAVNALQGVIKATLERDRYRCVVTGKVDPETVANGPGSLTGTGYEVTRVAHIIPFSLRNSVDYSSDCDSASAAHIPSIWCALECFGGISLAKLMHNGINSLDNVITLSATLHRYFTELQVALEPVPDAANTYKVLTWGKVAPRLGLPKTVKLFTSTDAPLPNPMYLALHAAICRLVWASARAEELTDVLTDLEDITLLAEDGSSANLINIAIYRSLTVADA</sequence>
<evidence type="ECO:0000313" key="4">
    <source>
        <dbReference type="Proteomes" id="UP000292082"/>
    </source>
</evidence>